<proteinExistence type="predicted"/>
<dbReference type="AlphaFoldDB" id="A0A836CKM8"/>
<name>A0A836CKM8_9STRA</name>
<reference evidence="1" key="1">
    <citation type="submission" date="2021-02" db="EMBL/GenBank/DDBJ databases">
        <title>First Annotated Genome of the Yellow-green Alga Tribonema minus.</title>
        <authorList>
            <person name="Mahan K.M."/>
        </authorList>
    </citation>
    <scope>NUCLEOTIDE SEQUENCE</scope>
    <source>
        <strain evidence="1">UTEX B ZZ1240</strain>
    </source>
</reference>
<sequence length="561" mass="60226">MSYLWVFLESAADILSVTIPSAAPCAPSRISFGTCDNARKSIVAAASPRDACAHALAPSDVVFGVWHSLATEARLVPMLQTWAQSAQIVLLASRAGTSGTRLFHGSDAPGSNPLLLDTGVLEDDYFSTLGKAFIGLAMMHARFPRAKWFVVLGDDNYVLLANYVAALSAFDPQQPWALTRMVYRNAFQCKGIYQRSGGDVKKAAQEDKFHDIAFQRMVEGLGYSFTHVNEFLHEPPGYYFSPRTGQAHGGVALPARPAVLHYVPGSYMQHLHALTAEICTCDSSAHMDLLKTVAVGVYSDYRRLTAEDRQRVNNTWGKAFDVELVECESEQDSDAQQRGAASLSGRRLQDLFSHQKGLGSNAQQIPHVGGRCHLSRLDQLLTHHPGKQWLLLVDIDSYVIAANLAVRLAALGAREPICLVGVTGGDAAATLDYRAGDVLLSRALAERVLEEREQSDAEQAADPSAPLLQLAQSIDAQALVVDATFARGSDDSGGSGGAAAAGCTAPVVVQLRPDVSDLRPEFEKTEEGCKLSVAHYLVRAVAARSGCSARLDMTKGFAGGG</sequence>
<protein>
    <submittedName>
        <fullName evidence="1">Uncharacterized protein</fullName>
    </submittedName>
</protein>
<dbReference type="OrthoDB" id="414175at2759"/>
<keyword evidence="2" id="KW-1185">Reference proteome</keyword>
<organism evidence="1 2">
    <name type="scientific">Tribonema minus</name>
    <dbReference type="NCBI Taxonomy" id="303371"/>
    <lineage>
        <taxon>Eukaryota</taxon>
        <taxon>Sar</taxon>
        <taxon>Stramenopiles</taxon>
        <taxon>Ochrophyta</taxon>
        <taxon>PX clade</taxon>
        <taxon>Xanthophyceae</taxon>
        <taxon>Tribonematales</taxon>
        <taxon>Tribonemataceae</taxon>
        <taxon>Tribonema</taxon>
    </lineage>
</organism>
<dbReference type="EMBL" id="JAFCMP010000046">
    <property type="protein sequence ID" value="KAG5189762.1"/>
    <property type="molecule type" value="Genomic_DNA"/>
</dbReference>
<dbReference type="Gene3D" id="3.90.550.50">
    <property type="match status" value="1"/>
</dbReference>
<accession>A0A836CKM8</accession>
<comment type="caution">
    <text evidence="1">The sequence shown here is derived from an EMBL/GenBank/DDBJ whole genome shotgun (WGS) entry which is preliminary data.</text>
</comment>
<evidence type="ECO:0000313" key="2">
    <source>
        <dbReference type="Proteomes" id="UP000664859"/>
    </source>
</evidence>
<gene>
    <name evidence="1" type="ORF">JKP88DRAFT_301244</name>
</gene>
<dbReference type="Proteomes" id="UP000664859">
    <property type="component" value="Unassembled WGS sequence"/>
</dbReference>
<evidence type="ECO:0000313" key="1">
    <source>
        <dbReference type="EMBL" id="KAG5189762.1"/>
    </source>
</evidence>